<dbReference type="EMBL" id="QYUK01000011">
    <property type="protein sequence ID" value="RJF87309.1"/>
    <property type="molecule type" value="Genomic_DNA"/>
</dbReference>
<proteinExistence type="predicted"/>
<evidence type="ECO:0000313" key="2">
    <source>
        <dbReference type="EMBL" id="RJF87309.1"/>
    </source>
</evidence>
<dbReference type="Proteomes" id="UP000284605">
    <property type="component" value="Unassembled WGS sequence"/>
</dbReference>
<accession>A0A418WBD2</accession>
<organism evidence="2 3">
    <name type="scientific">Oleomonas cavernae</name>
    <dbReference type="NCBI Taxonomy" id="2320859"/>
    <lineage>
        <taxon>Bacteria</taxon>
        <taxon>Pseudomonadati</taxon>
        <taxon>Pseudomonadota</taxon>
        <taxon>Alphaproteobacteria</taxon>
        <taxon>Acetobacterales</taxon>
        <taxon>Acetobacteraceae</taxon>
        <taxon>Oleomonas</taxon>
    </lineage>
</organism>
<dbReference type="Gene3D" id="1.10.357.10">
    <property type="entry name" value="Tetracycline Repressor, domain 2"/>
    <property type="match status" value="1"/>
</dbReference>
<name>A0A418WBD2_9PROT</name>
<dbReference type="Pfam" id="PF17928">
    <property type="entry name" value="TetR_C_22"/>
    <property type="match status" value="1"/>
</dbReference>
<feature type="domain" description="Tetracyclin repressor SCO1712-like C-terminal" evidence="1">
    <location>
        <begin position="67"/>
        <end position="169"/>
    </location>
</feature>
<reference evidence="2 3" key="1">
    <citation type="submission" date="2018-09" db="EMBL/GenBank/DDBJ databases">
        <authorList>
            <person name="Zhu H."/>
        </authorList>
    </citation>
    <scope>NUCLEOTIDE SEQUENCE [LARGE SCALE GENOMIC DNA]</scope>
    <source>
        <strain evidence="2 3">K1W22B-8</strain>
    </source>
</reference>
<dbReference type="InterPro" id="IPR041674">
    <property type="entry name" value="TetR_C_22"/>
</dbReference>
<gene>
    <name evidence="2" type="ORF">D3874_09950</name>
</gene>
<evidence type="ECO:0000313" key="3">
    <source>
        <dbReference type="Proteomes" id="UP000284605"/>
    </source>
</evidence>
<sequence length="188" mass="20870">MVRAKGLPQTTIEAVAAQADVPLDQAQAAFPDPVALKLALAQRYRGANNDIFLFALREIASFDDAVHMLQKAFESYFEVFVADGTTRDVWTDLLMDRDLRPSNLAEVVKNAAQVCDVLQPIVPEISRARLATAVEMMIHMSDTIARWAAMREPQAARAMLDEFKHLIALYGADLQARSRRTPLLGTDT</sequence>
<keyword evidence="3" id="KW-1185">Reference proteome</keyword>
<evidence type="ECO:0000259" key="1">
    <source>
        <dbReference type="Pfam" id="PF17928"/>
    </source>
</evidence>
<comment type="caution">
    <text evidence="2">The sequence shown here is derived from an EMBL/GenBank/DDBJ whole genome shotgun (WGS) entry which is preliminary data.</text>
</comment>
<dbReference type="AlphaFoldDB" id="A0A418WBD2"/>
<protein>
    <recommendedName>
        <fullName evidence="1">Tetracyclin repressor SCO1712-like C-terminal domain-containing protein</fullName>
    </recommendedName>
</protein>